<dbReference type="OrthoDB" id="376255at2157"/>
<keyword evidence="1" id="KW-0812">Transmembrane</keyword>
<dbReference type="RefSeq" id="WP_007703917.1">
    <property type="nucleotide sequence ID" value="NZ_AOIQ01000021.1"/>
</dbReference>
<feature type="transmembrane region" description="Helical" evidence="1">
    <location>
        <begin position="112"/>
        <end position="135"/>
    </location>
</feature>
<evidence type="ECO:0000313" key="2">
    <source>
        <dbReference type="EMBL" id="ELZ08495.1"/>
    </source>
</evidence>
<keyword evidence="1" id="KW-1133">Transmembrane helix</keyword>
<keyword evidence="3" id="KW-1185">Reference proteome</keyword>
<organism evidence="2 3">
    <name type="scientific">Halovivax asiaticus JCM 14624</name>
    <dbReference type="NCBI Taxonomy" id="1227490"/>
    <lineage>
        <taxon>Archaea</taxon>
        <taxon>Methanobacteriati</taxon>
        <taxon>Methanobacteriota</taxon>
        <taxon>Stenosarchaea group</taxon>
        <taxon>Halobacteria</taxon>
        <taxon>Halobacteriales</taxon>
        <taxon>Natrialbaceae</taxon>
        <taxon>Halovivax</taxon>
    </lineage>
</organism>
<accession>M0BCG7</accession>
<dbReference type="STRING" id="1227490.C479_14188"/>
<evidence type="ECO:0000313" key="3">
    <source>
        <dbReference type="Proteomes" id="UP000011560"/>
    </source>
</evidence>
<evidence type="ECO:0000256" key="1">
    <source>
        <dbReference type="SAM" id="Phobius"/>
    </source>
</evidence>
<feature type="transmembrane region" description="Helical" evidence="1">
    <location>
        <begin position="84"/>
        <end position="106"/>
    </location>
</feature>
<keyword evidence="1" id="KW-0472">Membrane</keyword>
<name>M0BCG7_9EURY</name>
<sequence>MADNGDQIFDHQVQKEQEELNELFGEGTLLQLRKDCCDIYERFMDNSDATPEDKLQWTIVGKYGLDETRNRYLSIDRSLNMINFINLFASAVLVGILVQVFQWIGVPAMSEYVISVIVGLLFYSLDAGLLIAKALVTEVAYPKDDFSPRLPPEKLYFMAAWNKAVIQSTTTLLGLVIYGLISSPGSKSYEIGLDLVEWWVKRRYGP</sequence>
<comment type="caution">
    <text evidence="2">The sequence shown here is derived from an EMBL/GenBank/DDBJ whole genome shotgun (WGS) entry which is preliminary data.</text>
</comment>
<dbReference type="Proteomes" id="UP000011560">
    <property type="component" value="Unassembled WGS sequence"/>
</dbReference>
<proteinExistence type="predicted"/>
<gene>
    <name evidence="2" type="ORF">C479_14188</name>
</gene>
<dbReference type="AlphaFoldDB" id="M0BCG7"/>
<protein>
    <submittedName>
        <fullName evidence="2">Uncharacterized protein</fullName>
    </submittedName>
</protein>
<dbReference type="EMBL" id="AOIQ01000021">
    <property type="protein sequence ID" value="ELZ08495.1"/>
    <property type="molecule type" value="Genomic_DNA"/>
</dbReference>
<reference evidence="2 3" key="1">
    <citation type="journal article" date="2014" name="PLoS Genet.">
        <title>Phylogenetically driven sequencing of extremely halophilic archaea reveals strategies for static and dynamic osmo-response.</title>
        <authorList>
            <person name="Becker E.A."/>
            <person name="Seitzer P.M."/>
            <person name="Tritt A."/>
            <person name="Larsen D."/>
            <person name="Krusor M."/>
            <person name="Yao A.I."/>
            <person name="Wu D."/>
            <person name="Madern D."/>
            <person name="Eisen J.A."/>
            <person name="Darling A.E."/>
            <person name="Facciotti M.T."/>
        </authorList>
    </citation>
    <scope>NUCLEOTIDE SEQUENCE [LARGE SCALE GENOMIC DNA]</scope>
    <source>
        <strain evidence="2 3">JCM 14624</strain>
    </source>
</reference>